<feature type="coiled-coil region" evidence="1">
    <location>
        <begin position="178"/>
        <end position="212"/>
    </location>
</feature>
<evidence type="ECO:0000256" key="1">
    <source>
        <dbReference type="SAM" id="Coils"/>
    </source>
</evidence>
<evidence type="ECO:0000256" key="2">
    <source>
        <dbReference type="SAM" id="MobiDB-lite"/>
    </source>
</evidence>
<dbReference type="OMA" id="EWQSRVN"/>
<dbReference type="KEGG" id="ani:ANIA_08882"/>
<dbReference type="EMBL" id="BN001307">
    <property type="protein sequence ID" value="CBF84741.1"/>
    <property type="molecule type" value="Genomic_DNA"/>
</dbReference>
<dbReference type="AlphaFoldDB" id="C8VLT8"/>
<keyword evidence="3" id="KW-0812">Transmembrane</keyword>
<dbReference type="eggNOG" id="ENOG502S40Z">
    <property type="taxonomic scope" value="Eukaryota"/>
</dbReference>
<gene>
    <name evidence="4" type="ORF">ANIA_08882</name>
</gene>
<reference evidence="5" key="2">
    <citation type="journal article" date="2009" name="Fungal Genet. Biol.">
        <title>The 2008 update of the Aspergillus nidulans genome annotation: a community effort.</title>
        <authorList>
            <person name="Wortman J.R."/>
            <person name="Gilsenan J.M."/>
            <person name="Joardar V."/>
            <person name="Deegan J."/>
            <person name="Clutterbuck J."/>
            <person name="Andersen M.R."/>
            <person name="Archer D."/>
            <person name="Bencina M."/>
            <person name="Braus G."/>
            <person name="Coutinho P."/>
            <person name="von Dohren H."/>
            <person name="Doonan J."/>
            <person name="Driessen A.J."/>
            <person name="Durek P."/>
            <person name="Espeso E."/>
            <person name="Fekete E."/>
            <person name="Flipphi M."/>
            <person name="Estrada C.G."/>
            <person name="Geysens S."/>
            <person name="Goldman G."/>
            <person name="de Groot P.W."/>
            <person name="Hansen K."/>
            <person name="Harris S.D."/>
            <person name="Heinekamp T."/>
            <person name="Helmstaedt K."/>
            <person name="Henrissat B."/>
            <person name="Hofmann G."/>
            <person name="Homan T."/>
            <person name="Horio T."/>
            <person name="Horiuchi H."/>
            <person name="James S."/>
            <person name="Jones M."/>
            <person name="Karaffa L."/>
            <person name="Karanyi Z."/>
            <person name="Kato M."/>
            <person name="Keller N."/>
            <person name="Kelly D.E."/>
            <person name="Kiel J.A."/>
            <person name="Kim J.M."/>
            <person name="van der Klei I.J."/>
            <person name="Klis F.M."/>
            <person name="Kovalchuk A."/>
            <person name="Krasevec N."/>
            <person name="Kubicek C.P."/>
            <person name="Liu B."/>
            <person name="Maccabe A."/>
            <person name="Meyer V."/>
            <person name="Mirabito P."/>
            <person name="Miskei M."/>
            <person name="Mos M."/>
            <person name="Mullins J."/>
            <person name="Nelson D.R."/>
            <person name="Nielsen J."/>
            <person name="Oakley B.R."/>
            <person name="Osmani S.A."/>
            <person name="Pakula T."/>
            <person name="Paszewski A."/>
            <person name="Paulsen I."/>
            <person name="Pilsyk S."/>
            <person name="Pocsi I."/>
            <person name="Punt P.J."/>
            <person name="Ram A.F."/>
            <person name="Ren Q."/>
            <person name="Robellet X."/>
            <person name="Robson G."/>
            <person name="Seiboth B."/>
            <person name="van Solingen P."/>
            <person name="Specht T."/>
            <person name="Sun J."/>
            <person name="Taheri-Talesh N."/>
            <person name="Takeshita N."/>
            <person name="Ussery D."/>
            <person name="vanKuyk P.A."/>
            <person name="Visser H."/>
            <person name="van de Vondervoort P.J."/>
            <person name="de Vries R.P."/>
            <person name="Walton J."/>
            <person name="Xiang X."/>
            <person name="Xiong Y."/>
            <person name="Zeng A.P."/>
            <person name="Brandt B.W."/>
            <person name="Cornell M.J."/>
            <person name="van den Hondel C.A."/>
            <person name="Visser J."/>
            <person name="Oliver S.G."/>
            <person name="Turner G."/>
        </authorList>
    </citation>
    <scope>GENOME REANNOTATION</scope>
    <source>
        <strain evidence="5">FGSC A4 / ATCC 38163 / CBS 112.46 / NRRL 194 / M139</strain>
    </source>
</reference>
<feature type="transmembrane region" description="Helical" evidence="3">
    <location>
        <begin position="226"/>
        <end position="247"/>
    </location>
</feature>
<dbReference type="RefSeq" id="XP_050468614.1">
    <property type="nucleotide sequence ID" value="XM_050612731.1"/>
</dbReference>
<accession>C8VLT8</accession>
<dbReference type="HOGENOM" id="CLU_043821_1_0_1"/>
<evidence type="ECO:0000313" key="4">
    <source>
        <dbReference type="EMBL" id="CBF84741.1"/>
    </source>
</evidence>
<dbReference type="Proteomes" id="UP000000560">
    <property type="component" value="Chromosome VII"/>
</dbReference>
<feature type="compositionally biased region" description="Polar residues" evidence="2">
    <location>
        <begin position="33"/>
        <end position="45"/>
    </location>
</feature>
<keyword evidence="3" id="KW-0472">Membrane</keyword>
<dbReference type="InParanoid" id="C8VLT8"/>
<reference evidence="5" key="1">
    <citation type="journal article" date="2005" name="Nature">
        <title>Sequencing of Aspergillus nidulans and comparative analysis with A. fumigatus and A. oryzae.</title>
        <authorList>
            <person name="Galagan J.E."/>
            <person name="Calvo S.E."/>
            <person name="Cuomo C."/>
            <person name="Ma L.J."/>
            <person name="Wortman J.R."/>
            <person name="Batzoglou S."/>
            <person name="Lee S.I."/>
            <person name="Basturkmen M."/>
            <person name="Spevak C.C."/>
            <person name="Clutterbuck J."/>
            <person name="Kapitonov V."/>
            <person name="Jurka J."/>
            <person name="Scazzocchio C."/>
            <person name="Farman M."/>
            <person name="Butler J."/>
            <person name="Purcell S."/>
            <person name="Harris S."/>
            <person name="Braus G.H."/>
            <person name="Draht O."/>
            <person name="Busch S."/>
            <person name="D'Enfert C."/>
            <person name="Bouchier C."/>
            <person name="Goldman G.H."/>
            <person name="Bell-Pedersen D."/>
            <person name="Griffiths-Jones S."/>
            <person name="Doonan J.H."/>
            <person name="Yu J."/>
            <person name="Vienken K."/>
            <person name="Pain A."/>
            <person name="Freitag M."/>
            <person name="Selker E.U."/>
            <person name="Archer D.B."/>
            <person name="Penalva M.A."/>
            <person name="Oakley B.R."/>
            <person name="Momany M."/>
            <person name="Tanaka T."/>
            <person name="Kumagai T."/>
            <person name="Asai K."/>
            <person name="Machida M."/>
            <person name="Nierman W.C."/>
            <person name="Denning D.W."/>
            <person name="Caddick M."/>
            <person name="Hynes M."/>
            <person name="Paoletti M."/>
            <person name="Fischer R."/>
            <person name="Miller B."/>
            <person name="Dyer P."/>
            <person name="Sachs M.S."/>
            <person name="Osmani S.A."/>
            <person name="Birren B.W."/>
        </authorList>
    </citation>
    <scope>NUCLEOTIDE SEQUENCE [LARGE SCALE GENOMIC DNA]</scope>
    <source>
        <strain evidence="5">FGSC A4 / ATCC 38163 / CBS 112.46 / NRRL 194 / M139</strain>
    </source>
</reference>
<feature type="compositionally biased region" description="Basic and acidic residues" evidence="2">
    <location>
        <begin position="1"/>
        <end position="10"/>
    </location>
</feature>
<evidence type="ECO:0000313" key="5">
    <source>
        <dbReference type="Proteomes" id="UP000000560"/>
    </source>
</evidence>
<organism evidence="4 5">
    <name type="scientific">Emericella nidulans (strain FGSC A4 / ATCC 38163 / CBS 112.46 / NRRL 194 / M139)</name>
    <name type="common">Aspergillus nidulans</name>
    <dbReference type="NCBI Taxonomy" id="227321"/>
    <lineage>
        <taxon>Eukaryota</taxon>
        <taxon>Fungi</taxon>
        <taxon>Dikarya</taxon>
        <taxon>Ascomycota</taxon>
        <taxon>Pezizomycotina</taxon>
        <taxon>Eurotiomycetes</taxon>
        <taxon>Eurotiomycetidae</taxon>
        <taxon>Eurotiales</taxon>
        <taxon>Aspergillaceae</taxon>
        <taxon>Aspergillus</taxon>
        <taxon>Aspergillus subgen. Nidulantes</taxon>
    </lineage>
</organism>
<protein>
    <submittedName>
        <fullName evidence="4">Uncharacterized protein</fullName>
    </submittedName>
</protein>
<keyword evidence="1" id="KW-0175">Coiled coil</keyword>
<keyword evidence="3" id="KW-1133">Transmembrane helix</keyword>
<name>C8VLT8_EMENI</name>
<evidence type="ECO:0000256" key="3">
    <source>
        <dbReference type="SAM" id="Phobius"/>
    </source>
</evidence>
<dbReference type="GeneID" id="2868142"/>
<sequence>MHHVSSRADGRGSISTYQQQESEEDGMLRPSARENTQSRWGSVSTGLESRRDSVFYGIDKDIRLGSIKRPEEIHSMDDLQRVRDLRSRGEQYVILYLRSALSAVGTLATDITRRLDYTYYGLLEKIAALTMTIVSLQELSDTTSKLFDDFQQETTGLEHDIRKQIGDLHEFQPQVQRIEALEERMRASKTRAKALSNRLDAMRSEIERWDKREMEWQMRTNQRLRIFWGIITSVILAALVFIILQHWPSEETSSGFKALPRSLKLTNNPSHIPHPKENDAFSPSSRSEYAMTLESSNLDGTTSTVQKDPSTSVGADKATRSADYDPLRIFDEL</sequence>
<feature type="region of interest" description="Disordered" evidence="2">
    <location>
        <begin position="1"/>
        <end position="45"/>
    </location>
</feature>
<dbReference type="OrthoDB" id="5419542at2759"/>
<proteinExistence type="predicted"/>
<feature type="compositionally biased region" description="Polar residues" evidence="2">
    <location>
        <begin position="281"/>
        <end position="313"/>
    </location>
</feature>
<keyword evidence="5" id="KW-1185">Reference proteome</keyword>
<feature type="region of interest" description="Disordered" evidence="2">
    <location>
        <begin position="266"/>
        <end position="319"/>
    </location>
</feature>